<organism evidence="2 3">
    <name type="scientific">Halanaerobium kushneri</name>
    <dbReference type="NCBI Taxonomy" id="56779"/>
    <lineage>
        <taxon>Bacteria</taxon>
        <taxon>Bacillati</taxon>
        <taxon>Bacillota</taxon>
        <taxon>Clostridia</taxon>
        <taxon>Halanaerobiales</taxon>
        <taxon>Halanaerobiaceae</taxon>
        <taxon>Halanaerobium</taxon>
    </lineage>
</organism>
<name>A0A1N6TIG6_9FIRM</name>
<dbReference type="OrthoDB" id="3192849at2"/>
<evidence type="ECO:0000313" key="2">
    <source>
        <dbReference type="EMBL" id="SIQ53024.1"/>
    </source>
</evidence>
<protein>
    <recommendedName>
        <fullName evidence="1">Putative Se/S carrier protein-like domain-containing protein</fullName>
    </recommendedName>
</protein>
<dbReference type="Pfam" id="PF11823">
    <property type="entry name" value="Se_S_carrier"/>
    <property type="match status" value="1"/>
</dbReference>
<gene>
    <name evidence="2" type="ORF">SAMN05421834_10584</name>
</gene>
<reference evidence="3" key="1">
    <citation type="submission" date="2017-01" db="EMBL/GenBank/DDBJ databases">
        <authorList>
            <person name="Varghese N."/>
            <person name="Submissions S."/>
        </authorList>
    </citation>
    <scope>NUCLEOTIDE SEQUENCE [LARGE SCALE GENOMIC DNA]</scope>
    <source>
        <strain evidence="3">ATCC 700103</strain>
    </source>
</reference>
<dbReference type="Proteomes" id="UP000185669">
    <property type="component" value="Unassembled WGS sequence"/>
</dbReference>
<feature type="domain" description="Putative Se/S carrier protein-like" evidence="1">
    <location>
        <begin position="8"/>
        <end position="73"/>
    </location>
</feature>
<dbReference type="AlphaFoldDB" id="A0A1N6TIG6"/>
<accession>A0A1N6TIG6</accession>
<evidence type="ECO:0000313" key="3">
    <source>
        <dbReference type="Proteomes" id="UP000185669"/>
    </source>
</evidence>
<dbReference type="RefSeq" id="WP_076544272.1">
    <property type="nucleotide sequence ID" value="NZ_FTNC01000005.1"/>
</dbReference>
<dbReference type="InterPro" id="IPR021778">
    <property type="entry name" value="Se/S_carrier-like"/>
</dbReference>
<keyword evidence="3" id="KW-1185">Reference proteome</keyword>
<dbReference type="EMBL" id="FTNC01000005">
    <property type="protein sequence ID" value="SIQ53024.1"/>
    <property type="molecule type" value="Genomic_DNA"/>
</dbReference>
<sequence>MGVKNEKLILFQSTHHSIKAEKVLMDNDIIYRMAAVPPEISADCGSAIAFSLDLESILEMFQRNNVLVKAIYEINKTKAHKEYKKIYEDQ</sequence>
<dbReference type="STRING" id="56779.SAMN05421834_10584"/>
<evidence type="ECO:0000259" key="1">
    <source>
        <dbReference type="Pfam" id="PF11823"/>
    </source>
</evidence>
<proteinExistence type="predicted"/>